<dbReference type="KEGG" id="pbro:HOP40_27925"/>
<feature type="compositionally biased region" description="Low complexity" evidence="4">
    <location>
        <begin position="121"/>
        <end position="130"/>
    </location>
</feature>
<keyword evidence="8" id="KW-1185">Reference proteome</keyword>
<evidence type="ECO:0000256" key="5">
    <source>
        <dbReference type="SAM" id="Phobius"/>
    </source>
</evidence>
<feature type="compositionally biased region" description="Basic and acidic residues" evidence="4">
    <location>
        <begin position="131"/>
        <end position="155"/>
    </location>
</feature>
<keyword evidence="5" id="KW-1133">Transmembrane helix</keyword>
<dbReference type="CDD" id="cd14656">
    <property type="entry name" value="Imelysin-like_EfeO"/>
    <property type="match status" value="1"/>
</dbReference>
<evidence type="ECO:0000259" key="6">
    <source>
        <dbReference type="Pfam" id="PF09375"/>
    </source>
</evidence>
<accession>A0A6M6JQ57</accession>
<protein>
    <submittedName>
        <fullName evidence="7">EfeM/EfeO family lipoprotein</fullName>
    </submittedName>
</protein>
<dbReference type="InterPro" id="IPR050894">
    <property type="entry name" value="EfeM/EfeO_iron_uptake"/>
</dbReference>
<evidence type="ECO:0000256" key="3">
    <source>
        <dbReference type="ARBA" id="ARBA00022729"/>
    </source>
</evidence>
<gene>
    <name evidence="7" type="ORF">HOP40_27925</name>
</gene>
<sequence>MRDQRRDDPESTTSFVAGRPKIDTATDKMPARREGPVPPVPPARRAPRAGRPVVPPPAAPVDATVAGPLVPGAPSVPVVPVVTAAAALTAAVPQVVAAPAPVSPVPLARPGGPGGRPPAPRTGTGPVGRPLRPEPLRPEGLRPEPVRPEPLRPEPVRAASLPEPPVRRPAPEIPSQRTRPPAPAPRRRRRRLQPVVLAAAAVAAAGGVTWGVLSVGAPDREPAPVFGVPVVFQHATALDEAGARYRDFVVAEADALRESTADLVAAVRAGRVAVAQDRYPAARTHWERIQVATEAVTGPDGEELGPAIDGQGVGMDPGETFTGFHRLERDLWVDGLQPDTRQVADDLLADVTALAQGAVALELGGPDLCGSAKELVDFAVVTTLSGRENRFAGTDMSDLAARVEGSEAAVEALRPLLTDVDPALLTELDRRFAETYAVLDRYRTGGGFRPYTDMTAADLKAVADVLDALGEPVSHVGGAVLV</sequence>
<dbReference type="PANTHER" id="PTHR39192">
    <property type="entry name" value="IRON UPTAKE SYSTEM COMPONENT EFEO"/>
    <property type="match status" value="1"/>
</dbReference>
<dbReference type="InterPro" id="IPR018976">
    <property type="entry name" value="Imelysin-like"/>
</dbReference>
<dbReference type="InterPro" id="IPR038352">
    <property type="entry name" value="Imelysin_sf"/>
</dbReference>
<dbReference type="AlphaFoldDB" id="A0A6M6JQ57"/>
<keyword evidence="5" id="KW-0472">Membrane</keyword>
<evidence type="ECO:0000313" key="8">
    <source>
        <dbReference type="Proteomes" id="UP000505377"/>
    </source>
</evidence>
<reference evidence="7 8" key="1">
    <citation type="submission" date="2020-05" db="EMBL/GenBank/DDBJ databases">
        <authorList>
            <person name="Mo P."/>
        </authorList>
    </citation>
    <scope>NUCLEOTIDE SEQUENCE [LARGE SCALE GENOMIC DNA]</scope>
    <source>
        <strain evidence="7 8">Gen01</strain>
    </source>
</reference>
<dbReference type="GO" id="GO:0030313">
    <property type="term" value="C:cell envelope"/>
    <property type="evidence" value="ECO:0007669"/>
    <property type="project" value="UniProtKB-SubCell"/>
</dbReference>
<dbReference type="Pfam" id="PF09375">
    <property type="entry name" value="Peptidase_M75"/>
    <property type="match status" value="1"/>
</dbReference>
<dbReference type="EMBL" id="CP053564">
    <property type="protein sequence ID" value="QJY49117.1"/>
    <property type="molecule type" value="Genomic_DNA"/>
</dbReference>
<keyword evidence="7" id="KW-0449">Lipoprotein</keyword>
<dbReference type="Gene3D" id="1.20.1420.20">
    <property type="entry name" value="M75 peptidase, HXXE motif"/>
    <property type="match status" value="1"/>
</dbReference>
<name>A0A6M6JQ57_9PSEU</name>
<keyword evidence="3" id="KW-0732">Signal</keyword>
<keyword evidence="5" id="KW-0812">Transmembrane</keyword>
<feature type="transmembrane region" description="Helical" evidence="5">
    <location>
        <begin position="195"/>
        <end position="213"/>
    </location>
</feature>
<feature type="region of interest" description="Disordered" evidence="4">
    <location>
        <begin position="107"/>
        <end position="190"/>
    </location>
</feature>
<dbReference type="Proteomes" id="UP000505377">
    <property type="component" value="Chromosome"/>
</dbReference>
<feature type="compositionally biased region" description="Basic and acidic residues" evidence="4">
    <location>
        <begin position="20"/>
        <end position="35"/>
    </location>
</feature>
<comment type="similarity">
    <text evidence="2">Belongs to the EfeM/EfeO family.</text>
</comment>
<comment type="subcellular location">
    <subcellularLocation>
        <location evidence="1">Cell envelope</location>
    </subcellularLocation>
</comment>
<proteinExistence type="inferred from homology"/>
<dbReference type="InterPro" id="IPR034981">
    <property type="entry name" value="Imelysin-like_EfeO/Algp7"/>
</dbReference>
<evidence type="ECO:0000256" key="2">
    <source>
        <dbReference type="ARBA" id="ARBA00005989"/>
    </source>
</evidence>
<dbReference type="PANTHER" id="PTHR39192:SF1">
    <property type="entry name" value="IRON UPTAKE SYSTEM COMPONENT EFEO"/>
    <property type="match status" value="1"/>
</dbReference>
<evidence type="ECO:0000256" key="4">
    <source>
        <dbReference type="SAM" id="MobiDB-lite"/>
    </source>
</evidence>
<feature type="region of interest" description="Disordered" evidence="4">
    <location>
        <begin position="1"/>
        <end position="58"/>
    </location>
</feature>
<organism evidence="7 8">
    <name type="scientific">Pseudonocardia broussonetiae</name>
    <dbReference type="NCBI Taxonomy" id="2736640"/>
    <lineage>
        <taxon>Bacteria</taxon>
        <taxon>Bacillati</taxon>
        <taxon>Actinomycetota</taxon>
        <taxon>Actinomycetes</taxon>
        <taxon>Pseudonocardiales</taxon>
        <taxon>Pseudonocardiaceae</taxon>
        <taxon>Pseudonocardia</taxon>
    </lineage>
</organism>
<evidence type="ECO:0000256" key="1">
    <source>
        <dbReference type="ARBA" id="ARBA00004196"/>
    </source>
</evidence>
<dbReference type="RefSeq" id="WP_172164159.1">
    <property type="nucleotide sequence ID" value="NZ_CP053564.1"/>
</dbReference>
<evidence type="ECO:0000313" key="7">
    <source>
        <dbReference type="EMBL" id="QJY49117.1"/>
    </source>
</evidence>
<feature type="domain" description="Imelysin-like" evidence="6">
    <location>
        <begin position="243"/>
        <end position="469"/>
    </location>
</feature>